<reference evidence="14 15" key="1">
    <citation type="journal article" date="2013" name="Front. Microbiol.">
        <title>The genome of Nitrospina gracilis illuminates the metabolism and evolution of the major marine nitrite oxidizer.</title>
        <authorList>
            <person name="Luecker S."/>
            <person name="Nowka B."/>
            <person name="Rattei T."/>
            <person name="Spieck E."/>
            <person name="and Daims H."/>
        </authorList>
    </citation>
    <scope>NUCLEOTIDE SEQUENCE [LARGE SCALE GENOMIC DNA]</scope>
    <source>
        <strain evidence="14 15">3/211</strain>
    </source>
</reference>
<evidence type="ECO:0000256" key="3">
    <source>
        <dbReference type="ARBA" id="ARBA00022723"/>
    </source>
</evidence>
<feature type="binding site" evidence="12">
    <location>
        <position position="187"/>
    </location>
    <ligand>
        <name>[4Fe-4S] cluster</name>
        <dbReference type="ChEBI" id="CHEBI:49883"/>
    </ligand>
</feature>
<dbReference type="Pfam" id="PF00730">
    <property type="entry name" value="HhH-GPD"/>
    <property type="match status" value="1"/>
</dbReference>
<dbReference type="Proteomes" id="UP000011704">
    <property type="component" value="Unassembled WGS sequence"/>
</dbReference>
<evidence type="ECO:0000256" key="10">
    <source>
        <dbReference type="ARBA" id="ARBA00023239"/>
    </source>
</evidence>
<keyword evidence="4 12" id="KW-0227">DNA damage</keyword>
<dbReference type="Gene3D" id="1.10.1670.10">
    <property type="entry name" value="Helix-hairpin-Helix base-excision DNA repair enzymes (C-terminal)"/>
    <property type="match status" value="1"/>
</dbReference>
<comment type="catalytic activity">
    <reaction evidence="12">
        <text>2'-deoxyribonucleotide-(2'-deoxyribose 5'-phosphate)-2'-deoxyribonucleotide-DNA = a 3'-end 2'-deoxyribonucleotide-(2,3-dehydro-2,3-deoxyribose 5'-phosphate)-DNA + a 5'-end 5'-phospho-2'-deoxyribonucleoside-DNA + H(+)</text>
        <dbReference type="Rhea" id="RHEA:66592"/>
        <dbReference type="Rhea" id="RHEA-COMP:13180"/>
        <dbReference type="Rhea" id="RHEA-COMP:16897"/>
        <dbReference type="Rhea" id="RHEA-COMP:17067"/>
        <dbReference type="ChEBI" id="CHEBI:15378"/>
        <dbReference type="ChEBI" id="CHEBI:136412"/>
        <dbReference type="ChEBI" id="CHEBI:157695"/>
        <dbReference type="ChEBI" id="CHEBI:167181"/>
        <dbReference type="EC" id="4.2.99.18"/>
    </reaction>
</comment>
<dbReference type="EMBL" id="CAQJ01000081">
    <property type="protein sequence ID" value="CCQ91576.1"/>
    <property type="molecule type" value="Genomic_DNA"/>
</dbReference>
<evidence type="ECO:0000256" key="6">
    <source>
        <dbReference type="ARBA" id="ARBA00023004"/>
    </source>
</evidence>
<dbReference type="PANTHER" id="PTHR10359">
    <property type="entry name" value="A/G-SPECIFIC ADENINE GLYCOSYLASE/ENDONUCLEASE III"/>
    <property type="match status" value="1"/>
</dbReference>
<evidence type="ECO:0000256" key="7">
    <source>
        <dbReference type="ARBA" id="ARBA00023014"/>
    </source>
</evidence>
<dbReference type="FunCoup" id="M1Z256">
    <property type="interactions" value="365"/>
</dbReference>
<dbReference type="CDD" id="cd00056">
    <property type="entry name" value="ENDO3c"/>
    <property type="match status" value="1"/>
</dbReference>
<dbReference type="EC" id="4.2.99.18" evidence="12"/>
<keyword evidence="14" id="KW-0255">Endonuclease</keyword>
<proteinExistence type="inferred from homology"/>
<evidence type="ECO:0000256" key="4">
    <source>
        <dbReference type="ARBA" id="ARBA00022763"/>
    </source>
</evidence>
<keyword evidence="5 12" id="KW-0378">Hydrolase</keyword>
<dbReference type="GO" id="GO:0140078">
    <property type="term" value="F:class I DNA-(apurinic or apyrimidinic site) endonuclease activity"/>
    <property type="evidence" value="ECO:0007669"/>
    <property type="project" value="UniProtKB-EC"/>
</dbReference>
<keyword evidence="9 12" id="KW-0234">DNA repair</keyword>
<dbReference type="InterPro" id="IPR003265">
    <property type="entry name" value="HhH-GPD_domain"/>
</dbReference>
<accession>M1Z256</accession>
<feature type="binding site" evidence="12">
    <location>
        <position position="194"/>
    </location>
    <ligand>
        <name>[4Fe-4S] cluster</name>
        <dbReference type="ChEBI" id="CHEBI:49883"/>
    </ligand>
</feature>
<keyword evidence="15" id="KW-1185">Reference proteome</keyword>
<dbReference type="GO" id="GO:0046872">
    <property type="term" value="F:metal ion binding"/>
    <property type="evidence" value="ECO:0007669"/>
    <property type="project" value="UniProtKB-KW"/>
</dbReference>
<name>M1Z256_NITG3</name>
<keyword evidence="7 12" id="KW-0411">Iron-sulfur</keyword>
<evidence type="ECO:0000256" key="1">
    <source>
        <dbReference type="ARBA" id="ARBA00008343"/>
    </source>
</evidence>
<dbReference type="GO" id="GO:0051539">
    <property type="term" value="F:4 iron, 4 sulfur cluster binding"/>
    <property type="evidence" value="ECO:0007669"/>
    <property type="project" value="UniProtKB-UniRule"/>
</dbReference>
<keyword evidence="11 12" id="KW-0326">Glycosidase</keyword>
<dbReference type="RefSeq" id="WP_005010432.1">
    <property type="nucleotide sequence ID" value="NZ_HG422173.1"/>
</dbReference>
<dbReference type="InterPro" id="IPR000445">
    <property type="entry name" value="HhH_motif"/>
</dbReference>
<sequence>MDRKTADTLFLKLSRRFPKAKSELEYETRFQLLVAVILSAQATDVSVNAATATLFPQYPTPSAMLKAGEKGLLKHIRRIGLAPTKAKNILKTCKILLEKFDGEVPENREALESLPGVGRKTANVVLNEGFGHPTIAVDTHVFRLSNRTGLAPSKNTVEAETRLLEIVPKKWKPNAHRYLIMQGRYVCKAKNYNCSHCVIVQECEFSDKRFLAEETVKLNK</sequence>
<evidence type="ECO:0000256" key="9">
    <source>
        <dbReference type="ARBA" id="ARBA00023204"/>
    </source>
</evidence>
<dbReference type="InParanoid" id="M1Z256"/>
<dbReference type="GO" id="GO:0006285">
    <property type="term" value="P:base-excision repair, AP site formation"/>
    <property type="evidence" value="ECO:0007669"/>
    <property type="project" value="TreeGrafter"/>
</dbReference>
<dbReference type="NCBIfam" id="TIGR01083">
    <property type="entry name" value="nth"/>
    <property type="match status" value="1"/>
</dbReference>
<dbReference type="STRING" id="1266370.NITGR_730034"/>
<keyword evidence="14" id="KW-0540">Nuclease</keyword>
<dbReference type="OrthoDB" id="9800977at2"/>
<feature type="binding site" evidence="12">
    <location>
        <position position="197"/>
    </location>
    <ligand>
        <name>[4Fe-4S] cluster</name>
        <dbReference type="ChEBI" id="CHEBI:49883"/>
    </ligand>
</feature>
<dbReference type="InterPro" id="IPR004036">
    <property type="entry name" value="Endonuclease-III-like_CS2"/>
</dbReference>
<dbReference type="FunFam" id="1.10.1670.10:FF:000001">
    <property type="entry name" value="Endonuclease III"/>
    <property type="match status" value="1"/>
</dbReference>
<dbReference type="PANTHER" id="PTHR10359:SF18">
    <property type="entry name" value="ENDONUCLEASE III"/>
    <property type="match status" value="1"/>
</dbReference>
<dbReference type="SMART" id="SM00478">
    <property type="entry name" value="ENDO3c"/>
    <property type="match status" value="1"/>
</dbReference>
<dbReference type="PIRSF" id="PIRSF001435">
    <property type="entry name" value="Nth"/>
    <property type="match status" value="1"/>
</dbReference>
<keyword evidence="6 12" id="KW-0408">Iron</keyword>
<evidence type="ECO:0000256" key="5">
    <source>
        <dbReference type="ARBA" id="ARBA00022801"/>
    </source>
</evidence>
<evidence type="ECO:0000256" key="2">
    <source>
        <dbReference type="ARBA" id="ARBA00022485"/>
    </source>
</evidence>
<evidence type="ECO:0000313" key="15">
    <source>
        <dbReference type="Proteomes" id="UP000011704"/>
    </source>
</evidence>
<dbReference type="GO" id="GO:0019104">
    <property type="term" value="F:DNA N-glycosylase activity"/>
    <property type="evidence" value="ECO:0007669"/>
    <property type="project" value="UniProtKB-UniRule"/>
</dbReference>
<evidence type="ECO:0000256" key="8">
    <source>
        <dbReference type="ARBA" id="ARBA00023125"/>
    </source>
</evidence>
<organism evidence="14 15">
    <name type="scientific">Nitrospina gracilis (strain 3/211)</name>
    <dbReference type="NCBI Taxonomy" id="1266370"/>
    <lineage>
        <taxon>Bacteria</taxon>
        <taxon>Pseudomonadati</taxon>
        <taxon>Nitrospinota/Tectimicrobiota group</taxon>
        <taxon>Nitrospinota</taxon>
        <taxon>Nitrospinia</taxon>
        <taxon>Nitrospinales</taxon>
        <taxon>Nitrospinaceae</taxon>
        <taxon>Nitrospina</taxon>
    </lineage>
</organism>
<dbReference type="PROSITE" id="PS01155">
    <property type="entry name" value="ENDONUCLEASE_III_2"/>
    <property type="match status" value="1"/>
</dbReference>
<keyword evidence="3 12" id="KW-0479">Metal-binding</keyword>
<feature type="binding site" evidence="12">
    <location>
        <position position="203"/>
    </location>
    <ligand>
        <name>[4Fe-4S] cluster</name>
        <dbReference type="ChEBI" id="CHEBI:49883"/>
    </ligand>
</feature>
<comment type="function">
    <text evidence="12">DNA repair enzyme that has both DNA N-glycosylase activity and AP-lyase activity. The DNA N-glycosylase activity releases various damaged pyrimidines from DNA by cleaving the N-glycosidic bond, leaving an AP (apurinic/apyrimidinic) site. The AP-lyase activity cleaves the phosphodiester bond 3' to the AP site by a beta-elimination, leaving a 3'-terminal unsaturated sugar and a product with a terminal 5'-phosphate.</text>
</comment>
<dbReference type="SUPFAM" id="SSF48150">
    <property type="entry name" value="DNA-glycosylase"/>
    <property type="match status" value="1"/>
</dbReference>
<dbReference type="Pfam" id="PF00633">
    <property type="entry name" value="HHH"/>
    <property type="match status" value="1"/>
</dbReference>
<evidence type="ECO:0000256" key="12">
    <source>
        <dbReference type="HAMAP-Rule" id="MF_00942"/>
    </source>
</evidence>
<dbReference type="FunFam" id="1.10.340.30:FF:000001">
    <property type="entry name" value="Endonuclease III"/>
    <property type="match status" value="1"/>
</dbReference>
<dbReference type="Gene3D" id="1.10.340.30">
    <property type="entry name" value="Hypothetical protein, domain 2"/>
    <property type="match status" value="1"/>
</dbReference>
<dbReference type="InterPro" id="IPR011257">
    <property type="entry name" value="DNA_glycosylase"/>
</dbReference>
<evidence type="ECO:0000259" key="13">
    <source>
        <dbReference type="SMART" id="SM00478"/>
    </source>
</evidence>
<protein>
    <recommendedName>
        <fullName evidence="12">Endonuclease III</fullName>
        <ecNumber evidence="12">4.2.99.18</ecNumber>
    </recommendedName>
    <alternativeName>
        <fullName evidence="12">DNA-(apurinic or apyrimidinic site) lyase</fullName>
    </alternativeName>
</protein>
<dbReference type="HOGENOM" id="CLU_012862_3_0_0"/>
<comment type="caution">
    <text evidence="14">The sequence shown here is derived from an EMBL/GenBank/DDBJ whole genome shotgun (WGS) entry which is preliminary data.</text>
</comment>
<feature type="domain" description="HhH-GPD" evidence="13">
    <location>
        <begin position="38"/>
        <end position="185"/>
    </location>
</feature>
<keyword evidence="8 12" id="KW-0238">DNA-binding</keyword>
<evidence type="ECO:0000313" key="14">
    <source>
        <dbReference type="EMBL" id="CCQ91576.1"/>
    </source>
</evidence>
<dbReference type="HAMAP" id="MF_00942">
    <property type="entry name" value="Nth"/>
    <property type="match status" value="1"/>
</dbReference>
<dbReference type="InterPro" id="IPR005759">
    <property type="entry name" value="Nth"/>
</dbReference>
<keyword evidence="10 12" id="KW-0456">Lyase</keyword>
<comment type="cofactor">
    <cofactor evidence="12">
        <name>[4Fe-4S] cluster</name>
        <dbReference type="ChEBI" id="CHEBI:49883"/>
    </cofactor>
    <text evidence="12">Binds 1 [4Fe-4S] cluster.</text>
</comment>
<comment type="similarity">
    <text evidence="1 12">Belongs to the Nth/MutY family.</text>
</comment>
<keyword evidence="2 12" id="KW-0004">4Fe-4S</keyword>
<gene>
    <name evidence="12 14" type="primary">nth</name>
    <name evidence="14" type="ORF">NITGR_730034</name>
</gene>
<dbReference type="InterPro" id="IPR023170">
    <property type="entry name" value="HhH_base_excis_C"/>
</dbReference>
<evidence type="ECO:0000256" key="11">
    <source>
        <dbReference type="ARBA" id="ARBA00023295"/>
    </source>
</evidence>
<dbReference type="GO" id="GO:0003677">
    <property type="term" value="F:DNA binding"/>
    <property type="evidence" value="ECO:0007669"/>
    <property type="project" value="UniProtKB-UniRule"/>
</dbReference>
<dbReference type="AlphaFoldDB" id="M1Z256"/>